<comment type="catalytic activity">
    <reaction evidence="13 14">
        <text>2,5-diamino-6-hydroxy-4-(5-phosphoribosylamino)-pyrimidine + H2O + H(+) = 5-amino-6-(5-phospho-D-ribosylamino)uracil + NH4(+)</text>
        <dbReference type="Rhea" id="RHEA:21868"/>
        <dbReference type="ChEBI" id="CHEBI:15377"/>
        <dbReference type="ChEBI" id="CHEBI:15378"/>
        <dbReference type="ChEBI" id="CHEBI:28938"/>
        <dbReference type="ChEBI" id="CHEBI:58453"/>
        <dbReference type="ChEBI" id="CHEBI:58614"/>
        <dbReference type="EC" id="3.5.4.26"/>
    </reaction>
</comment>
<dbReference type="GO" id="GO:0008835">
    <property type="term" value="F:diaminohydroxyphosphoribosylaminopyrimidine deaminase activity"/>
    <property type="evidence" value="ECO:0007669"/>
    <property type="project" value="UniProtKB-EC"/>
</dbReference>
<evidence type="ECO:0000256" key="12">
    <source>
        <dbReference type="ARBA" id="ARBA00049861"/>
    </source>
</evidence>
<evidence type="ECO:0000256" key="11">
    <source>
        <dbReference type="ARBA" id="ARBA00023268"/>
    </source>
</evidence>
<evidence type="ECO:0000256" key="9">
    <source>
        <dbReference type="ARBA" id="ARBA00022857"/>
    </source>
</evidence>
<evidence type="ECO:0000256" key="8">
    <source>
        <dbReference type="ARBA" id="ARBA00022833"/>
    </source>
</evidence>
<dbReference type="PROSITE" id="PS51747">
    <property type="entry name" value="CYT_DCMP_DEAMINASES_2"/>
    <property type="match status" value="1"/>
</dbReference>
<dbReference type="GO" id="GO:0009231">
    <property type="term" value="P:riboflavin biosynthetic process"/>
    <property type="evidence" value="ECO:0007669"/>
    <property type="project" value="UniProtKB-UniPathway"/>
</dbReference>
<dbReference type="SUPFAM" id="SSF53597">
    <property type="entry name" value="Dihydrofolate reductase-like"/>
    <property type="match status" value="1"/>
</dbReference>
<dbReference type="KEGG" id="ccjz:ccrud_07715"/>
<feature type="binding site" evidence="16">
    <location>
        <position position="165"/>
    </location>
    <ligand>
        <name>substrate</name>
    </ligand>
</feature>
<reference evidence="19 20" key="1">
    <citation type="submission" date="2016-05" db="EMBL/GenBank/DDBJ databases">
        <title>Complete genome sequence of Corynebacterium crudilactis, a new Corynebacterium species isolated from raw cow's milk.</title>
        <authorList>
            <person name="Christian R."/>
            <person name="Zimmermann J."/>
            <person name="Lipski A."/>
            <person name="Kalinowski J."/>
        </authorList>
    </citation>
    <scope>NUCLEOTIDE SEQUENCE [LARGE SCALE GENOMIC DNA]</scope>
    <source>
        <strain evidence="19 20">JZ16</strain>
    </source>
</reference>
<accession>A0A172QTR6</accession>
<sequence>MDIAHALDLAHQASDAVRGTTSPNPAVGAVILDADGDVIGIGATAPPGGPHAEVVALHAAGARAHGGTAVVTLEPCNHYGRTGPCSKALLDAGIRQVFYANADPFPSAAGGAEFLRAAGVDTHFLDQPIRALQPWLSATRLGRPHVTLKFASTLDGFSGATDGTSQWITGDTARAYVHEDRSKRDAIIVGTGTVLSDNPSLTARTDTGLYEHQPRRVVIGSREVPDSSHLAQLGYEQYAGIPEALSALWDTGCRDILIEGGPALAASALRLGVVDQVQAYIAPALLGAGKSVLTWPQETTMDEIMRFETTSVRQLGSDVLIEMMMRKKH</sequence>
<evidence type="ECO:0000313" key="19">
    <source>
        <dbReference type="EMBL" id="ANE04105.1"/>
    </source>
</evidence>
<protein>
    <recommendedName>
        <fullName evidence="14">Riboflavin biosynthesis protein RibD</fullName>
    </recommendedName>
    <domain>
        <recommendedName>
            <fullName evidence="14">Diaminohydroxyphosphoribosylaminopyrimidine deaminase</fullName>
            <shortName evidence="14">DRAP deaminase</shortName>
            <ecNumber evidence="14">3.5.4.26</ecNumber>
        </recommendedName>
        <alternativeName>
            <fullName evidence="14">Riboflavin-specific deaminase</fullName>
        </alternativeName>
    </domain>
    <domain>
        <recommendedName>
            <fullName evidence="14">5-amino-6-(5-phosphoribosylamino)uracil reductase</fullName>
            <ecNumber evidence="14">1.1.1.193</ecNumber>
        </recommendedName>
        <alternativeName>
            <fullName evidence="14">HTP reductase</fullName>
        </alternativeName>
    </domain>
</protein>
<keyword evidence="8 14" id="KW-0862">Zinc</keyword>
<dbReference type="RefSeq" id="WP_066565848.1">
    <property type="nucleotide sequence ID" value="NZ_CP015622.1"/>
</dbReference>
<comment type="similarity">
    <text evidence="5 14">In the C-terminal section; belongs to the HTP reductase family.</text>
</comment>
<evidence type="ECO:0000256" key="7">
    <source>
        <dbReference type="ARBA" id="ARBA00022723"/>
    </source>
</evidence>
<organism evidence="19 20">
    <name type="scientific">Corynebacterium crudilactis</name>
    <dbReference type="NCBI Taxonomy" id="1652495"/>
    <lineage>
        <taxon>Bacteria</taxon>
        <taxon>Bacillati</taxon>
        <taxon>Actinomycetota</taxon>
        <taxon>Actinomycetes</taxon>
        <taxon>Mycobacteriales</taxon>
        <taxon>Corynebacteriaceae</taxon>
        <taxon>Corynebacterium</taxon>
    </lineage>
</organism>
<evidence type="ECO:0000256" key="2">
    <source>
        <dbReference type="ARBA" id="ARBA00004882"/>
    </source>
</evidence>
<evidence type="ECO:0000256" key="3">
    <source>
        <dbReference type="ARBA" id="ARBA00004910"/>
    </source>
</evidence>
<evidence type="ECO:0000256" key="6">
    <source>
        <dbReference type="ARBA" id="ARBA00022619"/>
    </source>
</evidence>
<feature type="binding site" evidence="16">
    <location>
        <position position="167"/>
    </location>
    <ligand>
        <name>substrate</name>
    </ligand>
</feature>
<dbReference type="InterPro" id="IPR050765">
    <property type="entry name" value="Riboflavin_Biosynth_HTPR"/>
</dbReference>
<evidence type="ECO:0000256" key="13">
    <source>
        <dbReference type="ARBA" id="ARBA00049886"/>
    </source>
</evidence>
<dbReference type="EMBL" id="CP015622">
    <property type="protein sequence ID" value="ANE04105.1"/>
    <property type="molecule type" value="Genomic_DNA"/>
</dbReference>
<dbReference type="InterPro" id="IPR016192">
    <property type="entry name" value="APOBEC/CMP_deaminase_Zn-bd"/>
</dbReference>
<dbReference type="EC" id="3.5.4.26" evidence="14"/>
<proteinExistence type="inferred from homology"/>
<dbReference type="Gene3D" id="3.40.430.10">
    <property type="entry name" value="Dihydrofolate Reductase, subunit A"/>
    <property type="match status" value="2"/>
</dbReference>
<evidence type="ECO:0000256" key="5">
    <source>
        <dbReference type="ARBA" id="ARBA00007417"/>
    </source>
</evidence>
<feature type="binding site" evidence="16">
    <location>
        <position position="221"/>
    </location>
    <ligand>
        <name>NADP(+)</name>
        <dbReference type="ChEBI" id="CHEBI:58349"/>
    </ligand>
</feature>
<dbReference type="AlphaFoldDB" id="A0A172QTR6"/>
<keyword evidence="20" id="KW-1185">Reference proteome</keyword>
<keyword evidence="6 14" id="KW-0686">Riboflavin biosynthesis</keyword>
<feature type="binding site" evidence="16">
    <location>
        <position position="193"/>
    </location>
    <ligand>
        <name>NADP(+)</name>
        <dbReference type="ChEBI" id="CHEBI:58349"/>
    </ligand>
</feature>
<dbReference type="InterPro" id="IPR002125">
    <property type="entry name" value="CMP_dCMP_dom"/>
</dbReference>
<comment type="pathway">
    <text evidence="3 14">Cofactor biosynthesis; riboflavin biosynthesis; 5-amino-6-(D-ribitylamino)uracil from GTP: step 3/4.</text>
</comment>
<feature type="domain" description="CMP/dCMP-type deaminase" evidence="18">
    <location>
        <begin position="1"/>
        <end position="112"/>
    </location>
</feature>
<dbReference type="Gene3D" id="3.40.140.10">
    <property type="entry name" value="Cytidine Deaminase, domain 2"/>
    <property type="match status" value="1"/>
</dbReference>
<name>A0A172QTR6_9CORY</name>
<dbReference type="STRING" id="1652495.ccrud_07715"/>
<dbReference type="PANTHER" id="PTHR38011:SF7">
    <property type="entry name" value="2,5-DIAMINO-6-RIBOSYLAMINO-4(3H)-PYRIMIDINONE 5'-PHOSPHATE REDUCTASE"/>
    <property type="match status" value="1"/>
</dbReference>
<feature type="binding site" evidence="17">
    <location>
        <position position="76"/>
    </location>
    <ligand>
        <name>Zn(2+)</name>
        <dbReference type="ChEBI" id="CHEBI:29105"/>
        <note>catalytic</note>
    </ligand>
</feature>
<dbReference type="UniPathway" id="UPA00275">
    <property type="reaction ID" value="UER00401"/>
</dbReference>
<dbReference type="Pfam" id="PF01872">
    <property type="entry name" value="RibD_C"/>
    <property type="match status" value="1"/>
</dbReference>
<dbReference type="PANTHER" id="PTHR38011">
    <property type="entry name" value="DIHYDROFOLATE REDUCTASE FAMILY PROTEIN (AFU_ORTHOLOGUE AFUA_8G06820)"/>
    <property type="match status" value="1"/>
</dbReference>
<gene>
    <name evidence="19" type="ORF">ccrud_07715</name>
</gene>
<comment type="cofactor">
    <cofactor evidence="14 17">
        <name>Zn(2+)</name>
        <dbReference type="ChEBI" id="CHEBI:29105"/>
    </cofactor>
    <text evidence="14 17">Binds 1 zinc ion.</text>
</comment>
<evidence type="ECO:0000256" key="1">
    <source>
        <dbReference type="ARBA" id="ARBA00002151"/>
    </source>
</evidence>
<dbReference type="Proteomes" id="UP000076929">
    <property type="component" value="Chromosome"/>
</dbReference>
<evidence type="ECO:0000259" key="18">
    <source>
        <dbReference type="PROSITE" id="PS51747"/>
    </source>
</evidence>
<keyword evidence="7 14" id="KW-0479">Metal-binding</keyword>
<evidence type="ECO:0000256" key="4">
    <source>
        <dbReference type="ARBA" id="ARBA00005259"/>
    </source>
</evidence>
<evidence type="ECO:0000256" key="15">
    <source>
        <dbReference type="PIRSR" id="PIRSR006769-1"/>
    </source>
</evidence>
<evidence type="ECO:0000313" key="20">
    <source>
        <dbReference type="Proteomes" id="UP000076929"/>
    </source>
</evidence>
<feature type="binding site" evidence="16">
    <location>
        <position position="201"/>
    </location>
    <ligand>
        <name>substrate</name>
    </ligand>
</feature>
<dbReference type="InterPro" id="IPR004794">
    <property type="entry name" value="Eubact_RibD"/>
</dbReference>
<dbReference type="InterPro" id="IPR002734">
    <property type="entry name" value="RibDG_C"/>
</dbReference>
<feature type="binding site" evidence="16">
    <location>
        <position position="204"/>
    </location>
    <ligand>
        <name>substrate</name>
    </ligand>
</feature>
<dbReference type="EC" id="1.1.1.193" evidence="14"/>
<feature type="binding site" evidence="16">
    <location>
        <position position="197"/>
    </location>
    <ligand>
        <name>NADP(+)</name>
        <dbReference type="ChEBI" id="CHEBI:58349"/>
    </ligand>
</feature>
<dbReference type="GO" id="GO:0008270">
    <property type="term" value="F:zinc ion binding"/>
    <property type="evidence" value="ECO:0007669"/>
    <property type="project" value="InterPro"/>
</dbReference>
<comment type="function">
    <text evidence="1 14">Converts 2,5-diamino-6-(ribosylamino)-4(3h)-pyrimidinone 5'-phosphate into 5-amino-6-(ribosylamino)-2,4(1h,3h)-pyrimidinedione 5'-phosphate.</text>
</comment>
<dbReference type="Pfam" id="PF00383">
    <property type="entry name" value="dCMP_cyt_deam_1"/>
    <property type="match status" value="1"/>
</dbReference>
<dbReference type="OrthoDB" id="9800865at2"/>
<evidence type="ECO:0000256" key="10">
    <source>
        <dbReference type="ARBA" id="ARBA00023002"/>
    </source>
</evidence>
<evidence type="ECO:0000256" key="17">
    <source>
        <dbReference type="PIRSR" id="PIRSR006769-3"/>
    </source>
</evidence>
<dbReference type="PROSITE" id="PS00903">
    <property type="entry name" value="CYT_DCMP_DEAMINASES_1"/>
    <property type="match status" value="1"/>
</dbReference>
<feature type="binding site" evidence="16">
    <location>
        <position position="181"/>
    </location>
    <ligand>
        <name>substrate</name>
    </ligand>
</feature>
<feature type="binding site" evidence="17">
    <location>
        <position position="85"/>
    </location>
    <ligand>
        <name>Zn(2+)</name>
        <dbReference type="ChEBI" id="CHEBI:29105"/>
        <note>catalytic</note>
    </ligand>
</feature>
<keyword evidence="11" id="KW-0511">Multifunctional enzyme</keyword>
<feature type="binding site" evidence="16">
    <location>
        <position position="259"/>
    </location>
    <ligand>
        <name>substrate</name>
    </ligand>
</feature>
<evidence type="ECO:0000256" key="16">
    <source>
        <dbReference type="PIRSR" id="PIRSR006769-2"/>
    </source>
</evidence>
<dbReference type="SUPFAM" id="SSF53927">
    <property type="entry name" value="Cytidine deaminase-like"/>
    <property type="match status" value="1"/>
</dbReference>
<keyword evidence="9 14" id="KW-0521">NADP</keyword>
<feature type="binding site" evidence="16">
    <location>
        <begin position="261"/>
        <end position="267"/>
    </location>
    <ligand>
        <name>NADP(+)</name>
        <dbReference type="ChEBI" id="CHEBI:58349"/>
    </ligand>
</feature>
<dbReference type="NCBIfam" id="TIGR00326">
    <property type="entry name" value="eubact_ribD"/>
    <property type="match status" value="1"/>
</dbReference>
<evidence type="ECO:0000256" key="14">
    <source>
        <dbReference type="PIRNR" id="PIRNR006769"/>
    </source>
</evidence>
<comment type="similarity">
    <text evidence="4 14">In the N-terminal section; belongs to the cytidine and deoxycytidylate deaminase family.</text>
</comment>
<keyword evidence="10 14" id="KW-0560">Oxidoreductase</keyword>
<keyword evidence="14" id="KW-0378">Hydrolase</keyword>
<dbReference type="GO" id="GO:0008703">
    <property type="term" value="F:5-amino-6-(5-phosphoribosylamino)uracil reductase activity"/>
    <property type="evidence" value="ECO:0007669"/>
    <property type="project" value="UniProtKB-EC"/>
</dbReference>
<dbReference type="CDD" id="cd01284">
    <property type="entry name" value="Riboflavin_deaminase-reductase"/>
    <property type="match status" value="1"/>
</dbReference>
<comment type="pathway">
    <text evidence="2 14">Cofactor biosynthesis; riboflavin biosynthesis; 5-amino-6-(D-ribitylamino)uracil from GTP: step 2/4.</text>
</comment>
<dbReference type="InterPro" id="IPR024072">
    <property type="entry name" value="DHFR-like_dom_sf"/>
</dbReference>
<feature type="active site" description="Proton donor" evidence="15">
    <location>
        <position position="53"/>
    </location>
</feature>
<feature type="binding site" evidence="16">
    <location>
        <position position="151"/>
    </location>
    <ligand>
        <name>NADP(+)</name>
        <dbReference type="ChEBI" id="CHEBI:58349"/>
    </ligand>
</feature>
<comment type="catalytic activity">
    <reaction evidence="12 14">
        <text>5-amino-6-(5-phospho-D-ribitylamino)uracil + NADP(+) = 5-amino-6-(5-phospho-D-ribosylamino)uracil + NADPH + H(+)</text>
        <dbReference type="Rhea" id="RHEA:17845"/>
        <dbReference type="ChEBI" id="CHEBI:15378"/>
        <dbReference type="ChEBI" id="CHEBI:57783"/>
        <dbReference type="ChEBI" id="CHEBI:58349"/>
        <dbReference type="ChEBI" id="CHEBI:58421"/>
        <dbReference type="ChEBI" id="CHEBI:58453"/>
        <dbReference type="EC" id="1.1.1.193"/>
    </reaction>
</comment>
<dbReference type="InterPro" id="IPR016193">
    <property type="entry name" value="Cytidine_deaminase-like"/>
</dbReference>
<dbReference type="PIRSF" id="PIRSF006769">
    <property type="entry name" value="RibD"/>
    <property type="match status" value="1"/>
</dbReference>
<feature type="binding site" evidence="17">
    <location>
        <position position="51"/>
    </location>
    <ligand>
        <name>Zn(2+)</name>
        <dbReference type="ChEBI" id="CHEBI:29105"/>
        <note>catalytic</note>
    </ligand>
</feature>